<dbReference type="AlphaFoldDB" id="A0A0R2GA07"/>
<dbReference type="eggNOG" id="COG3610">
    <property type="taxonomic scope" value="Bacteria"/>
</dbReference>
<name>A0A0R2GA07_9LACO</name>
<gene>
    <name evidence="10" type="ORF">IV68_GL000362</name>
</gene>
<feature type="domain" description="Threonine/Serine exporter ThrE" evidence="9">
    <location>
        <begin position="11"/>
        <end position="136"/>
    </location>
</feature>
<evidence type="ECO:0000313" key="10">
    <source>
        <dbReference type="EMBL" id="KRN33556.1"/>
    </source>
</evidence>
<dbReference type="GO" id="GO:0015744">
    <property type="term" value="P:succinate transport"/>
    <property type="evidence" value="ECO:0007669"/>
    <property type="project" value="TreeGrafter"/>
</dbReference>
<evidence type="ECO:0000256" key="1">
    <source>
        <dbReference type="ARBA" id="ARBA00004651"/>
    </source>
</evidence>
<keyword evidence="3" id="KW-0997">Cell inner membrane</keyword>
<keyword evidence="5 8" id="KW-1133">Transmembrane helix</keyword>
<evidence type="ECO:0000259" key="9">
    <source>
        <dbReference type="Pfam" id="PF12821"/>
    </source>
</evidence>
<protein>
    <recommendedName>
        <fullName evidence="9">Threonine/Serine exporter ThrE domain-containing protein</fullName>
    </recommendedName>
</protein>
<dbReference type="RefSeq" id="WP_022790944.1">
    <property type="nucleotide sequence ID" value="NZ_ATUU01000001.1"/>
</dbReference>
<feature type="transmembrane region" description="Helical" evidence="8">
    <location>
        <begin position="57"/>
        <end position="75"/>
    </location>
</feature>
<dbReference type="Pfam" id="PF12821">
    <property type="entry name" value="ThrE_2"/>
    <property type="match status" value="1"/>
</dbReference>
<keyword evidence="2" id="KW-1003">Cell membrane</keyword>
<evidence type="ECO:0000256" key="7">
    <source>
        <dbReference type="ARBA" id="ARBA00034125"/>
    </source>
</evidence>
<keyword evidence="6 8" id="KW-0472">Membrane</keyword>
<comment type="similarity">
    <text evidence="7">Belongs to the ThrE exporter (TC 2.A.79) family.</text>
</comment>
<dbReference type="OrthoDB" id="9810047at2"/>
<dbReference type="STRING" id="1123500.GCA_000420365_00142"/>
<feature type="transmembrane region" description="Helical" evidence="8">
    <location>
        <begin position="32"/>
        <end position="51"/>
    </location>
</feature>
<dbReference type="PANTHER" id="PTHR34390:SF1">
    <property type="entry name" value="SUCCINATE TRANSPORTER SUBUNIT YJJB-RELATED"/>
    <property type="match status" value="1"/>
</dbReference>
<keyword evidence="4 8" id="KW-0812">Transmembrane</keyword>
<accession>A0A0R2GA07</accession>
<evidence type="ECO:0000256" key="6">
    <source>
        <dbReference type="ARBA" id="ARBA00023136"/>
    </source>
</evidence>
<sequence length="158" mass="17791">MMDIVTFVATMFLVFAATIGFALVVQAPRRGLVITGIIGATSYLPYTLCLSTSKNQYYGIFLATLLVCFMGMLFARIKHIPANILIIPSLVLYFPGQQAYKMMVNLFDMDLHAFISNTAAFAKISLAIYAGFIIVNITFPGLWRYWLQVKSRWTSHQE</sequence>
<evidence type="ECO:0000256" key="4">
    <source>
        <dbReference type="ARBA" id="ARBA00022692"/>
    </source>
</evidence>
<dbReference type="GO" id="GO:0005886">
    <property type="term" value="C:plasma membrane"/>
    <property type="evidence" value="ECO:0007669"/>
    <property type="project" value="UniProtKB-SubCell"/>
</dbReference>
<feature type="transmembrane region" description="Helical" evidence="8">
    <location>
        <begin position="6"/>
        <end position="25"/>
    </location>
</feature>
<dbReference type="InterPro" id="IPR050539">
    <property type="entry name" value="ThrE_Dicarb/AminoAcid_Exp"/>
</dbReference>
<evidence type="ECO:0000256" key="8">
    <source>
        <dbReference type="SAM" id="Phobius"/>
    </source>
</evidence>
<dbReference type="Proteomes" id="UP000051296">
    <property type="component" value="Unassembled WGS sequence"/>
</dbReference>
<organism evidence="10 11">
    <name type="scientific">Weissella halotolerans DSM 20190</name>
    <dbReference type="NCBI Taxonomy" id="1123500"/>
    <lineage>
        <taxon>Bacteria</taxon>
        <taxon>Bacillati</taxon>
        <taxon>Bacillota</taxon>
        <taxon>Bacilli</taxon>
        <taxon>Lactobacillales</taxon>
        <taxon>Lactobacillaceae</taxon>
        <taxon>Weissella</taxon>
    </lineage>
</organism>
<feature type="transmembrane region" description="Helical" evidence="8">
    <location>
        <begin position="82"/>
        <end position="100"/>
    </location>
</feature>
<proteinExistence type="inferred from homology"/>
<evidence type="ECO:0000256" key="3">
    <source>
        <dbReference type="ARBA" id="ARBA00022519"/>
    </source>
</evidence>
<keyword evidence="11" id="KW-1185">Reference proteome</keyword>
<comment type="caution">
    <text evidence="10">The sequence shown here is derived from an EMBL/GenBank/DDBJ whole genome shotgun (WGS) entry which is preliminary data.</text>
</comment>
<feature type="transmembrane region" description="Helical" evidence="8">
    <location>
        <begin position="120"/>
        <end position="143"/>
    </location>
</feature>
<evidence type="ECO:0000313" key="11">
    <source>
        <dbReference type="Proteomes" id="UP000051296"/>
    </source>
</evidence>
<reference evidence="10 11" key="1">
    <citation type="journal article" date="2015" name="Genome Announc.">
        <title>Expanding the biotechnology potential of lactobacilli through comparative genomics of 213 strains and associated genera.</title>
        <authorList>
            <person name="Sun Z."/>
            <person name="Harris H.M."/>
            <person name="McCann A."/>
            <person name="Guo C."/>
            <person name="Argimon S."/>
            <person name="Zhang W."/>
            <person name="Yang X."/>
            <person name="Jeffery I.B."/>
            <person name="Cooney J.C."/>
            <person name="Kagawa T.F."/>
            <person name="Liu W."/>
            <person name="Song Y."/>
            <person name="Salvetti E."/>
            <person name="Wrobel A."/>
            <person name="Rasinkangas P."/>
            <person name="Parkhill J."/>
            <person name="Rea M.C."/>
            <person name="O'Sullivan O."/>
            <person name="Ritari J."/>
            <person name="Douillard F.P."/>
            <person name="Paul Ross R."/>
            <person name="Yang R."/>
            <person name="Briner A.E."/>
            <person name="Felis G.E."/>
            <person name="de Vos W.M."/>
            <person name="Barrangou R."/>
            <person name="Klaenhammer T.R."/>
            <person name="Caufield P.W."/>
            <person name="Cui Y."/>
            <person name="Zhang H."/>
            <person name="O'Toole P.W."/>
        </authorList>
    </citation>
    <scope>NUCLEOTIDE SEQUENCE [LARGE SCALE GENOMIC DNA]</scope>
    <source>
        <strain evidence="10 11">DSM 20190</strain>
    </source>
</reference>
<evidence type="ECO:0000256" key="5">
    <source>
        <dbReference type="ARBA" id="ARBA00022989"/>
    </source>
</evidence>
<dbReference type="InParanoid" id="A0A0R2GA07"/>
<evidence type="ECO:0000256" key="2">
    <source>
        <dbReference type="ARBA" id="ARBA00022475"/>
    </source>
</evidence>
<dbReference type="EMBL" id="JQAX01000001">
    <property type="protein sequence ID" value="KRN33556.1"/>
    <property type="molecule type" value="Genomic_DNA"/>
</dbReference>
<dbReference type="PANTHER" id="PTHR34390">
    <property type="entry name" value="UPF0442 PROTEIN YJJB-RELATED"/>
    <property type="match status" value="1"/>
</dbReference>
<comment type="subcellular location">
    <subcellularLocation>
        <location evidence="1">Cell membrane</location>
        <topology evidence="1">Multi-pass membrane protein</topology>
    </subcellularLocation>
</comment>
<dbReference type="PATRIC" id="fig|1123500.6.peg.363"/>
<dbReference type="InterPro" id="IPR024528">
    <property type="entry name" value="ThrE_2"/>
</dbReference>